<evidence type="ECO:0000313" key="1">
    <source>
        <dbReference type="EMBL" id="KAJ3500335.1"/>
    </source>
</evidence>
<sequence>MSAAPFIRAYKRDIVKAKDPQQIAALDSNTTPEYTNMKFATLILAALATVATASVLEVPAPVPVVERELEARACVASRCTCNRVQGQFCGNEAINRYCTNGHVFECNASTGATCDYGIRNSCVRCGRLTC</sequence>
<dbReference type="OrthoDB" id="2443686at2759"/>
<gene>
    <name evidence="1" type="ORF">NLJ89_g9845</name>
</gene>
<accession>A0A9W8JZT1</accession>
<keyword evidence="2" id="KW-1185">Reference proteome</keyword>
<dbReference type="AlphaFoldDB" id="A0A9W8JZT1"/>
<dbReference type="EMBL" id="JANKHO010001623">
    <property type="protein sequence ID" value="KAJ3500335.1"/>
    <property type="molecule type" value="Genomic_DNA"/>
</dbReference>
<reference evidence="1" key="1">
    <citation type="submission" date="2022-07" db="EMBL/GenBank/DDBJ databases">
        <title>Genome Sequence of Agrocybe chaxingu.</title>
        <authorList>
            <person name="Buettner E."/>
        </authorList>
    </citation>
    <scope>NUCLEOTIDE SEQUENCE</scope>
    <source>
        <strain evidence="1">MP-N11</strain>
    </source>
</reference>
<evidence type="ECO:0000313" key="2">
    <source>
        <dbReference type="Proteomes" id="UP001148786"/>
    </source>
</evidence>
<protein>
    <submittedName>
        <fullName evidence="1">Uncharacterized protein</fullName>
    </submittedName>
</protein>
<dbReference type="Proteomes" id="UP001148786">
    <property type="component" value="Unassembled WGS sequence"/>
</dbReference>
<comment type="caution">
    <text evidence="1">The sequence shown here is derived from an EMBL/GenBank/DDBJ whole genome shotgun (WGS) entry which is preliminary data.</text>
</comment>
<organism evidence="1 2">
    <name type="scientific">Agrocybe chaxingu</name>
    <dbReference type="NCBI Taxonomy" id="84603"/>
    <lineage>
        <taxon>Eukaryota</taxon>
        <taxon>Fungi</taxon>
        <taxon>Dikarya</taxon>
        <taxon>Basidiomycota</taxon>
        <taxon>Agaricomycotina</taxon>
        <taxon>Agaricomycetes</taxon>
        <taxon>Agaricomycetidae</taxon>
        <taxon>Agaricales</taxon>
        <taxon>Agaricineae</taxon>
        <taxon>Strophariaceae</taxon>
        <taxon>Agrocybe</taxon>
    </lineage>
</organism>
<proteinExistence type="predicted"/>
<name>A0A9W8JZT1_9AGAR</name>